<comment type="caution">
    <text evidence="2">The sequence shown here is derived from an EMBL/GenBank/DDBJ whole genome shotgun (WGS) entry which is preliminary data.</text>
</comment>
<organism evidence="2 3">
    <name type="scientific">Actinomadura fulvescens</name>
    <dbReference type="NCBI Taxonomy" id="46160"/>
    <lineage>
        <taxon>Bacteria</taxon>
        <taxon>Bacillati</taxon>
        <taxon>Actinomycetota</taxon>
        <taxon>Actinomycetes</taxon>
        <taxon>Streptosporangiales</taxon>
        <taxon>Thermomonosporaceae</taxon>
        <taxon>Actinomadura</taxon>
    </lineage>
</organism>
<dbReference type="InterPro" id="IPR058548">
    <property type="entry name" value="MlaB-like_STAS"/>
</dbReference>
<dbReference type="Gene3D" id="3.30.750.24">
    <property type="entry name" value="STAS domain"/>
    <property type="match status" value="1"/>
</dbReference>
<dbReference type="InterPro" id="IPR002645">
    <property type="entry name" value="STAS_dom"/>
</dbReference>
<proteinExistence type="predicted"/>
<evidence type="ECO:0000313" key="2">
    <source>
        <dbReference type="EMBL" id="GAA2630838.1"/>
    </source>
</evidence>
<evidence type="ECO:0000313" key="3">
    <source>
        <dbReference type="Proteomes" id="UP001501509"/>
    </source>
</evidence>
<dbReference type="InterPro" id="IPR036513">
    <property type="entry name" value="STAS_dom_sf"/>
</dbReference>
<dbReference type="Pfam" id="PF13466">
    <property type="entry name" value="STAS_2"/>
    <property type="match status" value="1"/>
</dbReference>
<keyword evidence="3" id="KW-1185">Reference proteome</keyword>
<dbReference type="PROSITE" id="PS50801">
    <property type="entry name" value="STAS"/>
    <property type="match status" value="1"/>
</dbReference>
<dbReference type="EMBL" id="BAAATD010000015">
    <property type="protein sequence ID" value="GAA2630838.1"/>
    <property type="molecule type" value="Genomic_DNA"/>
</dbReference>
<protein>
    <recommendedName>
        <fullName evidence="1">STAS domain-containing protein</fullName>
    </recommendedName>
</protein>
<dbReference type="SUPFAM" id="SSF52091">
    <property type="entry name" value="SpoIIaa-like"/>
    <property type="match status" value="1"/>
</dbReference>
<reference evidence="3" key="1">
    <citation type="journal article" date="2019" name="Int. J. Syst. Evol. Microbiol.">
        <title>The Global Catalogue of Microorganisms (GCM) 10K type strain sequencing project: providing services to taxonomists for standard genome sequencing and annotation.</title>
        <authorList>
            <consortium name="The Broad Institute Genomics Platform"/>
            <consortium name="The Broad Institute Genome Sequencing Center for Infectious Disease"/>
            <person name="Wu L."/>
            <person name="Ma J."/>
        </authorList>
    </citation>
    <scope>NUCLEOTIDE SEQUENCE [LARGE SCALE GENOMIC DNA]</scope>
    <source>
        <strain evidence="3">JCM 6833</strain>
    </source>
</reference>
<dbReference type="Proteomes" id="UP001501509">
    <property type="component" value="Unassembled WGS sequence"/>
</dbReference>
<evidence type="ECO:0000259" key="1">
    <source>
        <dbReference type="PROSITE" id="PS50801"/>
    </source>
</evidence>
<feature type="domain" description="STAS" evidence="1">
    <location>
        <begin position="23"/>
        <end position="95"/>
    </location>
</feature>
<gene>
    <name evidence="2" type="ORF">GCM10010411_80960</name>
</gene>
<name>A0ABP6CY24_9ACTN</name>
<sequence length="114" mass="12762">MVEAFEFEDDLLRISRSSRPPGLRIEGELDAARHTVLDRLLLIAGIEHQRAHLDFSGLEFVDLGAMNLIIDHARKLPDGHVLVLDFLPPELERMFNEVPEGLLAGLIIGRSRAS</sequence>
<accession>A0ABP6CY24</accession>